<protein>
    <submittedName>
        <fullName evidence="10">Ferrichrome transport system permease protein FhuB</fullName>
    </submittedName>
</protein>
<evidence type="ECO:0000256" key="8">
    <source>
        <dbReference type="SAM" id="MobiDB-lite"/>
    </source>
</evidence>
<evidence type="ECO:0000256" key="5">
    <source>
        <dbReference type="ARBA" id="ARBA00022692"/>
    </source>
</evidence>
<feature type="transmembrane region" description="Helical" evidence="9">
    <location>
        <begin position="555"/>
        <end position="574"/>
    </location>
</feature>
<dbReference type="CDD" id="cd06550">
    <property type="entry name" value="TM_ABC_iron-siderophores_like"/>
    <property type="match status" value="2"/>
</dbReference>
<keyword evidence="7 9" id="KW-0472">Membrane</keyword>
<feature type="transmembrane region" description="Helical" evidence="9">
    <location>
        <begin position="426"/>
        <end position="447"/>
    </location>
</feature>
<dbReference type="RefSeq" id="WP_062844469.1">
    <property type="nucleotide sequence ID" value="NZ_CP014945.1"/>
</dbReference>
<evidence type="ECO:0000256" key="2">
    <source>
        <dbReference type="ARBA" id="ARBA00007935"/>
    </source>
</evidence>
<evidence type="ECO:0000313" key="10">
    <source>
        <dbReference type="EMBL" id="AMT96825.1"/>
    </source>
</evidence>
<feature type="transmembrane region" description="Helical" evidence="9">
    <location>
        <begin position="600"/>
        <end position="619"/>
    </location>
</feature>
<dbReference type="PANTHER" id="PTHR30472:SF37">
    <property type="entry name" value="FE(3+) DICITRATE TRANSPORT SYSTEM PERMEASE PROTEIN FECD-RELATED"/>
    <property type="match status" value="1"/>
</dbReference>
<evidence type="ECO:0000256" key="7">
    <source>
        <dbReference type="ARBA" id="ARBA00023136"/>
    </source>
</evidence>
<feature type="transmembrane region" description="Helical" evidence="9">
    <location>
        <begin position="268"/>
        <end position="289"/>
    </location>
</feature>
<feature type="transmembrane region" description="Helical" evidence="9">
    <location>
        <begin position="631"/>
        <end position="653"/>
    </location>
</feature>
<evidence type="ECO:0000256" key="4">
    <source>
        <dbReference type="ARBA" id="ARBA00022475"/>
    </source>
</evidence>
<evidence type="ECO:0000256" key="3">
    <source>
        <dbReference type="ARBA" id="ARBA00022448"/>
    </source>
</evidence>
<feature type="transmembrane region" description="Helical" evidence="9">
    <location>
        <begin position="310"/>
        <end position="327"/>
    </location>
</feature>
<feature type="compositionally biased region" description="Low complexity" evidence="8">
    <location>
        <begin position="44"/>
        <end position="53"/>
    </location>
</feature>
<organism evidence="10 11">
    <name type="scientific">Psychrobacter alimentarius</name>
    <dbReference type="NCBI Taxonomy" id="261164"/>
    <lineage>
        <taxon>Bacteria</taxon>
        <taxon>Pseudomonadati</taxon>
        <taxon>Pseudomonadota</taxon>
        <taxon>Gammaproteobacteria</taxon>
        <taxon>Moraxellales</taxon>
        <taxon>Moraxellaceae</taxon>
        <taxon>Psychrobacter</taxon>
    </lineage>
</organism>
<gene>
    <name evidence="10" type="ORF">A3K91_1219</name>
</gene>
<dbReference type="InterPro" id="IPR037294">
    <property type="entry name" value="ABC_BtuC-like"/>
</dbReference>
<feature type="transmembrane region" description="Helical" evidence="9">
    <location>
        <begin position="87"/>
        <end position="108"/>
    </location>
</feature>
<evidence type="ECO:0000256" key="9">
    <source>
        <dbReference type="SAM" id="Phobius"/>
    </source>
</evidence>
<feature type="transmembrane region" description="Helical" evidence="9">
    <location>
        <begin position="659"/>
        <end position="680"/>
    </location>
</feature>
<feature type="transmembrane region" description="Helical" evidence="9">
    <location>
        <begin position="198"/>
        <end position="217"/>
    </location>
</feature>
<dbReference type="GeneID" id="33060707"/>
<dbReference type="Pfam" id="PF01032">
    <property type="entry name" value="FecCD"/>
    <property type="match status" value="2"/>
</dbReference>
<dbReference type="Proteomes" id="UP000076104">
    <property type="component" value="Chromosome"/>
</dbReference>
<feature type="transmembrane region" description="Helical" evidence="9">
    <location>
        <begin position="170"/>
        <end position="192"/>
    </location>
</feature>
<accession>A0ABN4N1J5</accession>
<keyword evidence="5 9" id="KW-0812">Transmembrane</keyword>
<feature type="transmembrane region" description="Helical" evidence="9">
    <location>
        <begin position="357"/>
        <end position="378"/>
    </location>
</feature>
<proteinExistence type="inferred from homology"/>
<feature type="compositionally biased region" description="Low complexity" evidence="8">
    <location>
        <begin position="21"/>
        <end position="35"/>
    </location>
</feature>
<keyword evidence="3" id="KW-0813">Transport</keyword>
<dbReference type="SUPFAM" id="SSF81345">
    <property type="entry name" value="ABC transporter involved in vitamin B12 uptake, BtuC"/>
    <property type="match status" value="2"/>
</dbReference>
<comment type="subcellular location">
    <subcellularLocation>
        <location evidence="1">Cell membrane</location>
        <topology evidence="1">Multi-pass membrane protein</topology>
    </subcellularLocation>
</comment>
<evidence type="ECO:0000256" key="6">
    <source>
        <dbReference type="ARBA" id="ARBA00022989"/>
    </source>
</evidence>
<keyword evidence="4" id="KW-1003">Cell membrane</keyword>
<feature type="transmembrane region" description="Helical" evidence="9">
    <location>
        <begin position="714"/>
        <end position="732"/>
    </location>
</feature>
<keyword evidence="6 9" id="KW-1133">Transmembrane helix</keyword>
<evidence type="ECO:0000313" key="11">
    <source>
        <dbReference type="Proteomes" id="UP000076104"/>
    </source>
</evidence>
<evidence type="ECO:0000256" key="1">
    <source>
        <dbReference type="ARBA" id="ARBA00004651"/>
    </source>
</evidence>
<dbReference type="InterPro" id="IPR000522">
    <property type="entry name" value="ABC_transptr_permease_BtuC"/>
</dbReference>
<dbReference type="Gene3D" id="1.10.3470.10">
    <property type="entry name" value="ABC transporter involved in vitamin B12 uptake, BtuC"/>
    <property type="match status" value="2"/>
</dbReference>
<feature type="transmembrane region" description="Helical" evidence="9">
    <location>
        <begin position="467"/>
        <end position="486"/>
    </location>
</feature>
<feature type="transmembrane region" description="Helical" evidence="9">
    <location>
        <begin position="333"/>
        <end position="350"/>
    </location>
</feature>
<feature type="transmembrane region" description="Helical" evidence="9">
    <location>
        <begin position="224"/>
        <end position="248"/>
    </location>
</feature>
<feature type="transmembrane region" description="Helical" evidence="9">
    <location>
        <begin position="529"/>
        <end position="548"/>
    </location>
</feature>
<feature type="region of interest" description="Disordered" evidence="8">
    <location>
        <begin position="1"/>
        <end position="78"/>
    </location>
</feature>
<feature type="transmembrane region" description="Helical" evidence="9">
    <location>
        <begin position="384"/>
        <end position="405"/>
    </location>
</feature>
<reference evidence="10 11" key="1">
    <citation type="submission" date="2016-03" db="EMBL/GenBank/DDBJ databases">
        <title>Genome sequencing of Psychrobacter alimentarius PAMC 27889.</title>
        <authorList>
            <person name="Lee J."/>
            <person name="Kim O.-S."/>
        </authorList>
    </citation>
    <scope>NUCLEOTIDE SEQUENCE [LARGE SCALE GENOMIC DNA]</scope>
    <source>
        <strain evidence="10 11">PAMC 27889</strain>
    </source>
</reference>
<sequence length="741" mass="78067">MTVNTTNHPHRTTGHHNADYTNTDNTISNTNSMTSLPTSQPVQSSAALSTTLSKTHSNKRSNQRGQPNSPPPNLPRQKNVLASNASWRFWLMLIMLISLCVWSGWALIAQEWTRPISELFLPSSQLDIASMATQLHIVATSIVALLAGGLLGVVSILLQQLVKNPLASDTTLGVGVGAQLAMLIVTLFLPSLAIYGGIYVAFVGAIISMGLVFALSAPSRFNPLILILAGLVVNILLAAVANVLVLFFAERSNGMLSWAAGFLAQNSWHTSVMLAMTAIVMTVLCLPLLKPLTLMSLDDMQAKRLGVPINGIRAIVVLIVAIVTALVVSEVGLIGFIGLGAASLVNALGVSSISKRLVAAFCLGALLLWLTSNLALLLEPILSMQIPAGAMTGILGAPLIIWLILRQRHERIETVTPMLTGTHTPVVLWRWGVGVMVMIVLACLFVQDLSGWGLSTEWAITQQYRLPRSLSAAATGLMLAVAGVLLQTLTRNPMASPEVLGVSSGAALGVILGFLVLPSLGLSAGSGTLLISGLSGAIAVLLLIIWLARRVSSGYLLLVGIGIAAMMDGVMHMVKLSGDPRLQAMLSWLSGTTYSAQPSTVWYLIGIALVLFVLSLLLIKPLRVLGLGSGVARTLGVAVTPVTIALLALVAALSTVSTLAVGPLSFIGLMVPHLATSLGAVKLERQLPLAALLGAGVMVLADWIGRYVIFPYELPAGTVAAIIGGAYFLWLIRKVPIAVSR</sequence>
<feature type="transmembrane region" description="Helical" evidence="9">
    <location>
        <begin position="498"/>
        <end position="517"/>
    </location>
</feature>
<keyword evidence="11" id="KW-1185">Reference proteome</keyword>
<name>A0ABN4N1J5_9GAMM</name>
<dbReference type="EMBL" id="CP014945">
    <property type="protein sequence ID" value="AMT96825.1"/>
    <property type="molecule type" value="Genomic_DNA"/>
</dbReference>
<dbReference type="PANTHER" id="PTHR30472">
    <property type="entry name" value="FERRIC ENTEROBACTIN TRANSPORT SYSTEM PERMEASE PROTEIN"/>
    <property type="match status" value="1"/>
</dbReference>
<feature type="transmembrane region" description="Helical" evidence="9">
    <location>
        <begin position="128"/>
        <end position="158"/>
    </location>
</feature>
<comment type="similarity">
    <text evidence="2">Belongs to the binding-protein-dependent transport system permease family. FecCD subfamily.</text>
</comment>
<feature type="transmembrane region" description="Helical" evidence="9">
    <location>
        <begin position="687"/>
        <end position="708"/>
    </location>
</feature>
<dbReference type="NCBIfam" id="NF007866">
    <property type="entry name" value="PRK10577.1-2"/>
    <property type="match status" value="1"/>
</dbReference>